<dbReference type="SUPFAM" id="SSF57850">
    <property type="entry name" value="RING/U-box"/>
    <property type="match status" value="1"/>
</dbReference>
<sequence length="337" mass="38048">MFGFGGGDRNPMLLPDFHEGNHQFQYDTISLHRLQLSGNVQVGCNISPINHMANNHSTKVDPPSSRSMDTESILRQQKHLISLNNNIRQDTAGRSGSVLNPNPVSTGLRLSREEDEYNSSVTSSSESMRAVLPVITSLGDNLKVEIDRQKEEVDRYIKIQEEKISKGVMELNQRHMVHFLSSVEKGVVKKLHEKEIEMDNINRKNKELTERIKHVSAEVQSWHSRAKYNESVVNFLNNSLQQVMARGSVYGKEGYGDSEEDDTASFTNSKRLKFVDGSGDSVLTKKQINCRVCNVKEVSVILLPCRHLCLCKDCEVSIHECPLCRITKTTSIQVFMS</sequence>
<dbReference type="InterPro" id="IPR013083">
    <property type="entry name" value="Znf_RING/FYVE/PHD"/>
</dbReference>
<reference evidence="7" key="1">
    <citation type="journal article" date="2021" name="Front. Plant Sci.">
        <title>Chromosome-Scale Genome Assembly for Chinese Sour Jujube and Insights Into Its Genome Evolution and Domestication Signature.</title>
        <authorList>
            <person name="Shen L.-Y."/>
            <person name="Luo H."/>
            <person name="Wang X.-L."/>
            <person name="Wang X.-M."/>
            <person name="Qiu X.-J."/>
            <person name="Liu H."/>
            <person name="Zhou S.-S."/>
            <person name="Jia K.-H."/>
            <person name="Nie S."/>
            <person name="Bao Y.-T."/>
            <person name="Zhang R.-G."/>
            <person name="Yun Q.-Z."/>
            <person name="Chai Y.-H."/>
            <person name="Lu J.-Y."/>
            <person name="Li Y."/>
            <person name="Zhao S.-W."/>
            <person name="Mao J.-F."/>
            <person name="Jia S.-G."/>
            <person name="Mao Y.-M."/>
        </authorList>
    </citation>
    <scope>NUCLEOTIDE SEQUENCE</scope>
    <source>
        <strain evidence="7">AT0</strain>
        <tissue evidence="7">Leaf</tissue>
    </source>
</reference>
<dbReference type="InterPro" id="IPR001841">
    <property type="entry name" value="Znf_RING"/>
</dbReference>
<evidence type="ECO:0000313" key="7">
    <source>
        <dbReference type="EMBL" id="KAH7528455.1"/>
    </source>
</evidence>
<evidence type="ECO:0000256" key="4">
    <source>
        <dbReference type="PROSITE-ProRule" id="PRU00175"/>
    </source>
</evidence>
<dbReference type="AlphaFoldDB" id="A0A978VDL6"/>
<dbReference type="GO" id="GO:0004842">
    <property type="term" value="F:ubiquitin-protein transferase activity"/>
    <property type="evidence" value="ECO:0007669"/>
    <property type="project" value="TreeGrafter"/>
</dbReference>
<dbReference type="GO" id="GO:0008270">
    <property type="term" value="F:zinc ion binding"/>
    <property type="evidence" value="ECO:0007669"/>
    <property type="project" value="UniProtKB-KW"/>
</dbReference>
<feature type="domain" description="RING-type" evidence="6">
    <location>
        <begin position="290"/>
        <end position="325"/>
    </location>
</feature>
<keyword evidence="2 4" id="KW-0863">Zinc-finger</keyword>
<dbReference type="FunFam" id="1.10.1170.10:FF:000002">
    <property type="entry name" value="Baculoviral IAP repeat containing 7"/>
    <property type="match status" value="1"/>
</dbReference>
<evidence type="ECO:0000259" key="6">
    <source>
        <dbReference type="PROSITE" id="PS50089"/>
    </source>
</evidence>
<evidence type="ECO:0000256" key="3">
    <source>
        <dbReference type="ARBA" id="ARBA00022833"/>
    </source>
</evidence>
<dbReference type="Proteomes" id="UP000813462">
    <property type="component" value="Unassembled WGS sequence"/>
</dbReference>
<dbReference type="Gene3D" id="3.30.40.10">
    <property type="entry name" value="Zinc/RING finger domain, C3HC4 (zinc finger)"/>
    <property type="match status" value="1"/>
</dbReference>
<organism evidence="7 8">
    <name type="scientific">Ziziphus jujuba var. spinosa</name>
    <dbReference type="NCBI Taxonomy" id="714518"/>
    <lineage>
        <taxon>Eukaryota</taxon>
        <taxon>Viridiplantae</taxon>
        <taxon>Streptophyta</taxon>
        <taxon>Embryophyta</taxon>
        <taxon>Tracheophyta</taxon>
        <taxon>Spermatophyta</taxon>
        <taxon>Magnoliopsida</taxon>
        <taxon>eudicotyledons</taxon>
        <taxon>Gunneridae</taxon>
        <taxon>Pentapetalae</taxon>
        <taxon>rosids</taxon>
        <taxon>fabids</taxon>
        <taxon>Rosales</taxon>
        <taxon>Rhamnaceae</taxon>
        <taxon>Paliureae</taxon>
        <taxon>Ziziphus</taxon>
    </lineage>
</organism>
<proteinExistence type="predicted"/>
<name>A0A978VDL6_ZIZJJ</name>
<accession>A0A978VDL6</accession>
<evidence type="ECO:0000256" key="2">
    <source>
        <dbReference type="ARBA" id="ARBA00022771"/>
    </source>
</evidence>
<dbReference type="PROSITE" id="PS50089">
    <property type="entry name" value="ZF_RING_2"/>
    <property type="match status" value="1"/>
</dbReference>
<gene>
    <name evidence="7" type="ORF">FEM48_Zijuj05G0074000</name>
</gene>
<evidence type="ECO:0000256" key="1">
    <source>
        <dbReference type="ARBA" id="ARBA00022723"/>
    </source>
</evidence>
<keyword evidence="5" id="KW-0175">Coiled coil</keyword>
<dbReference type="Pfam" id="PF13920">
    <property type="entry name" value="zf-C3HC4_3"/>
    <property type="match status" value="1"/>
</dbReference>
<dbReference type="CDD" id="cd16649">
    <property type="entry name" value="mRING-HC-C3HC5_CGRF1-like"/>
    <property type="match status" value="1"/>
</dbReference>
<evidence type="ECO:0000313" key="8">
    <source>
        <dbReference type="Proteomes" id="UP000813462"/>
    </source>
</evidence>
<protein>
    <recommendedName>
        <fullName evidence="6">RING-type domain-containing protein</fullName>
    </recommendedName>
</protein>
<dbReference type="OrthoDB" id="1711136at2759"/>
<comment type="caution">
    <text evidence="7">The sequence shown here is derived from an EMBL/GenBank/DDBJ whole genome shotgun (WGS) entry which is preliminary data.</text>
</comment>
<dbReference type="PIRSF" id="PIRSF036836">
    <property type="entry name" value="RNase_bind_SBP1"/>
    <property type="match status" value="1"/>
</dbReference>
<dbReference type="EMBL" id="JAEACU010000005">
    <property type="protein sequence ID" value="KAH7528455.1"/>
    <property type="molecule type" value="Genomic_DNA"/>
</dbReference>
<dbReference type="PANTHER" id="PTHR42647">
    <property type="entry name" value="SBP (S-RIBONUCLEASE BINDING PROTEIN) FAMILY PROTEIN"/>
    <property type="match status" value="1"/>
</dbReference>
<dbReference type="FunFam" id="3.30.40.10:FF:000239">
    <property type="entry name" value="probable BOI-related E3 ubiquitin-protein ligase 2"/>
    <property type="match status" value="1"/>
</dbReference>
<dbReference type="PANTHER" id="PTHR42647:SF50">
    <property type="entry name" value="BOI-RELATED E3 UBIQUITIN-PROTEIN LIGASE 1-LIKE ISOFORM X1"/>
    <property type="match status" value="1"/>
</dbReference>
<evidence type="ECO:0000256" key="5">
    <source>
        <dbReference type="SAM" id="Coils"/>
    </source>
</evidence>
<keyword evidence="3" id="KW-0862">Zinc</keyword>
<keyword evidence="1" id="KW-0479">Metal-binding</keyword>
<feature type="coiled-coil region" evidence="5">
    <location>
        <begin position="191"/>
        <end position="218"/>
    </location>
</feature>